<comment type="catalytic activity">
    <reaction evidence="1 18">
        <text>1-(5-phospho-beta-D-ribosyl)-ATP + diphosphate = 5-phospho-alpha-D-ribose 1-diphosphate + ATP</text>
        <dbReference type="Rhea" id="RHEA:18473"/>
        <dbReference type="ChEBI" id="CHEBI:30616"/>
        <dbReference type="ChEBI" id="CHEBI:33019"/>
        <dbReference type="ChEBI" id="CHEBI:58017"/>
        <dbReference type="ChEBI" id="CHEBI:73183"/>
        <dbReference type="EC" id="2.4.2.17"/>
    </reaction>
</comment>
<evidence type="ECO:0000256" key="12">
    <source>
        <dbReference type="ARBA" id="ARBA00022723"/>
    </source>
</evidence>
<name>A0A831SUM7_PROAE</name>
<dbReference type="Proteomes" id="UP000886335">
    <property type="component" value="Unassembled WGS sequence"/>
</dbReference>
<comment type="similarity">
    <text evidence="5 18">Belongs to the ATP phosphoribosyltransferase family. Long subfamily.</text>
</comment>
<dbReference type="GO" id="GO:0003879">
    <property type="term" value="F:ATP phosphoribosyltransferase activity"/>
    <property type="evidence" value="ECO:0007669"/>
    <property type="project" value="UniProtKB-UniRule"/>
</dbReference>
<dbReference type="GO" id="GO:0005737">
    <property type="term" value="C:cytoplasm"/>
    <property type="evidence" value="ECO:0007669"/>
    <property type="project" value="UniProtKB-SubCell"/>
</dbReference>
<keyword evidence="9 18" id="KW-0028">Amino-acid biosynthesis</keyword>
<feature type="domain" description="Histidine biosynthesis HisG C-terminal" evidence="20">
    <location>
        <begin position="219"/>
        <end position="291"/>
    </location>
</feature>
<dbReference type="InterPro" id="IPR015867">
    <property type="entry name" value="N-reg_PII/ATP_PRibTrfase_C"/>
</dbReference>
<comment type="subcellular location">
    <subcellularLocation>
        <location evidence="3 18">Cytoplasm</location>
    </subcellularLocation>
</comment>
<keyword evidence="16 18" id="KW-0368">Histidine biosynthesis</keyword>
<protein>
    <recommendedName>
        <fullName evidence="7 18">ATP phosphoribosyltransferase</fullName>
        <shortName evidence="18">ATP-PRT</shortName>
        <shortName evidence="18">ATP-PRTase</shortName>
        <ecNumber evidence="6 18">2.4.2.17</ecNumber>
    </recommendedName>
</protein>
<dbReference type="AlphaFoldDB" id="A0A831SUM7"/>
<dbReference type="Pfam" id="PF08029">
    <property type="entry name" value="HisG_C"/>
    <property type="match status" value="1"/>
</dbReference>
<evidence type="ECO:0000256" key="9">
    <source>
        <dbReference type="ARBA" id="ARBA00022605"/>
    </source>
</evidence>
<dbReference type="GO" id="GO:0000105">
    <property type="term" value="P:L-histidine biosynthetic process"/>
    <property type="evidence" value="ECO:0007669"/>
    <property type="project" value="UniProtKB-UniRule"/>
</dbReference>
<keyword evidence="14 18" id="KW-0067">ATP-binding</keyword>
<evidence type="ECO:0000256" key="3">
    <source>
        <dbReference type="ARBA" id="ARBA00004496"/>
    </source>
</evidence>
<comment type="cofactor">
    <cofactor evidence="2 18">
        <name>Mg(2+)</name>
        <dbReference type="ChEBI" id="CHEBI:18420"/>
    </cofactor>
</comment>
<dbReference type="NCBIfam" id="TIGR00070">
    <property type="entry name" value="hisG"/>
    <property type="match status" value="1"/>
</dbReference>
<evidence type="ECO:0000256" key="17">
    <source>
        <dbReference type="ARBA" id="ARBA00024861"/>
    </source>
</evidence>
<dbReference type="UniPathway" id="UPA00031">
    <property type="reaction ID" value="UER00006"/>
</dbReference>
<sequence length="294" mass="32485">MSVSQKVLKLGLPKGSLQDSTLDLFAKAGFHFSVKSRSYFPSIDDDELEAILIRAQEMAHYVELGAFDVGLTGKDWIIETGADVVEVSDLVYSKASMRPVRWVLAVPEQSPVRSVKDLEGKHIATEVVNITRQYLEKNGVDAHVEFSWGATEVKPPELADAIVEVTETGSSLRANKLRIVEVLLESNTKLIANRESWNDPWKREKIENMAMLLQGAINAQGKVGLKMNAPREALGSIMGIIPALRTPTIAHLADEAWVALEVIVDEQTVRSVLPELKRAGAEGIFEYNINKLID</sequence>
<gene>
    <name evidence="18" type="primary">hisG</name>
    <name evidence="21" type="ORF">ENN50_09070</name>
</gene>
<dbReference type="CDD" id="cd13593">
    <property type="entry name" value="PBP2_HisGL3"/>
    <property type="match status" value="1"/>
</dbReference>
<keyword evidence="15 18" id="KW-0460">Magnesium</keyword>
<evidence type="ECO:0000256" key="1">
    <source>
        <dbReference type="ARBA" id="ARBA00000915"/>
    </source>
</evidence>
<dbReference type="FunFam" id="3.30.70.120:FF:000002">
    <property type="entry name" value="ATP phosphoribosyltransferase"/>
    <property type="match status" value="1"/>
</dbReference>
<keyword evidence="13 18" id="KW-0547">Nucleotide-binding</keyword>
<organism evidence="21">
    <name type="scientific">Prosthecochloris aestuarii</name>
    <dbReference type="NCBI Taxonomy" id="1102"/>
    <lineage>
        <taxon>Bacteria</taxon>
        <taxon>Pseudomonadati</taxon>
        <taxon>Chlorobiota</taxon>
        <taxon>Chlorobiia</taxon>
        <taxon>Chlorobiales</taxon>
        <taxon>Chlorobiaceae</taxon>
        <taxon>Prosthecochloris</taxon>
    </lineage>
</organism>
<evidence type="ECO:0000256" key="13">
    <source>
        <dbReference type="ARBA" id="ARBA00022741"/>
    </source>
</evidence>
<comment type="pathway">
    <text evidence="4 18">Amino-acid biosynthesis; L-histidine biosynthesis; L-histidine from 5-phospho-alpha-D-ribose 1-diphosphate: step 1/9.</text>
</comment>
<dbReference type="Gene3D" id="3.30.70.120">
    <property type="match status" value="1"/>
</dbReference>
<evidence type="ECO:0000259" key="19">
    <source>
        <dbReference type="Pfam" id="PF01634"/>
    </source>
</evidence>
<dbReference type="InterPro" id="IPR001348">
    <property type="entry name" value="ATP_PRibTrfase_HisG"/>
</dbReference>
<evidence type="ECO:0000256" key="2">
    <source>
        <dbReference type="ARBA" id="ARBA00001946"/>
    </source>
</evidence>
<evidence type="ECO:0000256" key="6">
    <source>
        <dbReference type="ARBA" id="ARBA00011946"/>
    </source>
</evidence>
<evidence type="ECO:0000256" key="7">
    <source>
        <dbReference type="ARBA" id="ARBA00020998"/>
    </source>
</evidence>
<dbReference type="Gene3D" id="3.40.190.10">
    <property type="entry name" value="Periplasmic binding protein-like II"/>
    <property type="match status" value="2"/>
</dbReference>
<evidence type="ECO:0000256" key="11">
    <source>
        <dbReference type="ARBA" id="ARBA00022679"/>
    </source>
</evidence>
<dbReference type="GO" id="GO:0005524">
    <property type="term" value="F:ATP binding"/>
    <property type="evidence" value="ECO:0007669"/>
    <property type="project" value="UniProtKB-KW"/>
</dbReference>
<dbReference type="SUPFAM" id="SSF53850">
    <property type="entry name" value="Periplasmic binding protein-like II"/>
    <property type="match status" value="1"/>
</dbReference>
<evidence type="ECO:0000256" key="4">
    <source>
        <dbReference type="ARBA" id="ARBA00004667"/>
    </source>
</evidence>
<keyword evidence="12 18" id="KW-0479">Metal-binding</keyword>
<evidence type="ECO:0000256" key="10">
    <source>
        <dbReference type="ARBA" id="ARBA00022676"/>
    </source>
</evidence>
<dbReference type="SUPFAM" id="SSF54913">
    <property type="entry name" value="GlnB-like"/>
    <property type="match status" value="1"/>
</dbReference>
<dbReference type="InterPro" id="IPR020621">
    <property type="entry name" value="ATP-PRT_HisG_long"/>
</dbReference>
<dbReference type="EMBL" id="DSBW01000202">
    <property type="protein sequence ID" value="HED31805.1"/>
    <property type="molecule type" value="Genomic_DNA"/>
</dbReference>
<evidence type="ECO:0000256" key="18">
    <source>
        <dbReference type="HAMAP-Rule" id="MF_00079"/>
    </source>
</evidence>
<evidence type="ECO:0000256" key="16">
    <source>
        <dbReference type="ARBA" id="ARBA00023102"/>
    </source>
</evidence>
<dbReference type="NCBIfam" id="TIGR03455">
    <property type="entry name" value="HisG_C-term"/>
    <property type="match status" value="1"/>
</dbReference>
<dbReference type="InterPro" id="IPR013115">
    <property type="entry name" value="HisG_C"/>
</dbReference>
<feature type="domain" description="ATP phosphoribosyltransferase catalytic" evidence="19">
    <location>
        <begin position="54"/>
        <end position="214"/>
    </location>
</feature>
<dbReference type="Pfam" id="PF01634">
    <property type="entry name" value="HisG"/>
    <property type="match status" value="1"/>
</dbReference>
<evidence type="ECO:0000256" key="8">
    <source>
        <dbReference type="ARBA" id="ARBA00022490"/>
    </source>
</evidence>
<evidence type="ECO:0000256" key="15">
    <source>
        <dbReference type="ARBA" id="ARBA00022842"/>
    </source>
</evidence>
<dbReference type="PANTHER" id="PTHR21403:SF10">
    <property type="entry name" value="ATP PHOSPHORIBOSYLTRANSFERASE"/>
    <property type="match status" value="1"/>
</dbReference>
<reference evidence="21" key="1">
    <citation type="journal article" date="2020" name="mSystems">
        <title>Genome- and Community-Level Interaction Insights into Carbon Utilization and Element Cycling Functions of Hydrothermarchaeota in Hydrothermal Sediment.</title>
        <authorList>
            <person name="Zhou Z."/>
            <person name="Liu Y."/>
            <person name="Xu W."/>
            <person name="Pan J."/>
            <person name="Luo Z.H."/>
            <person name="Li M."/>
        </authorList>
    </citation>
    <scope>NUCLEOTIDE SEQUENCE [LARGE SCALE GENOMIC DNA]</scope>
    <source>
        <strain evidence="21">SpSt-1181</strain>
    </source>
</reference>
<accession>A0A831SUM7</accession>
<proteinExistence type="inferred from homology"/>
<dbReference type="PANTHER" id="PTHR21403">
    <property type="entry name" value="ATP PHOSPHORIBOSYLTRANSFERASE ATP-PRTASE"/>
    <property type="match status" value="1"/>
</dbReference>
<keyword evidence="10 18" id="KW-0328">Glycosyltransferase</keyword>
<keyword evidence="11 18" id="KW-0808">Transferase</keyword>
<dbReference type="InterPro" id="IPR011322">
    <property type="entry name" value="N-reg_PII-like_a/b"/>
</dbReference>
<evidence type="ECO:0000259" key="20">
    <source>
        <dbReference type="Pfam" id="PF08029"/>
    </source>
</evidence>
<dbReference type="InterPro" id="IPR013820">
    <property type="entry name" value="ATP_PRibTrfase_cat"/>
</dbReference>
<keyword evidence="8 18" id="KW-0963">Cytoplasm</keyword>
<comment type="activity regulation">
    <text evidence="18">Feedback inhibited by histidine.</text>
</comment>
<evidence type="ECO:0000313" key="21">
    <source>
        <dbReference type="EMBL" id="HED31805.1"/>
    </source>
</evidence>
<evidence type="ECO:0000256" key="14">
    <source>
        <dbReference type="ARBA" id="ARBA00022840"/>
    </source>
</evidence>
<comment type="caution">
    <text evidence="21">The sequence shown here is derived from an EMBL/GenBank/DDBJ whole genome shotgun (WGS) entry which is preliminary data.</text>
</comment>
<evidence type="ECO:0000256" key="5">
    <source>
        <dbReference type="ARBA" id="ARBA00007955"/>
    </source>
</evidence>
<comment type="function">
    <text evidence="17 18">Catalyzes the condensation of ATP and 5-phosphoribose 1-diphosphate to form N'-(5'-phosphoribosyl)-ATP (PR-ATP). Has a crucial role in the pathway because the rate of histidine biosynthesis seems to be controlled primarily by regulation of HisG enzymatic activity.</text>
</comment>
<dbReference type="HAMAP" id="MF_00079">
    <property type="entry name" value="HisG_Long"/>
    <property type="match status" value="1"/>
</dbReference>
<dbReference type="GO" id="GO:0000287">
    <property type="term" value="F:magnesium ion binding"/>
    <property type="evidence" value="ECO:0007669"/>
    <property type="project" value="UniProtKB-UniRule"/>
</dbReference>
<dbReference type="EC" id="2.4.2.17" evidence="6 18"/>